<keyword evidence="8" id="KW-0653">Protein transport</keyword>
<comment type="function">
    <text evidence="1">Needed for flagellar regrowth and assembly.</text>
</comment>
<dbReference type="PANTHER" id="PTHR34982">
    <property type="entry name" value="YOP PROTEINS TRANSLOCATION PROTEIN L"/>
    <property type="match status" value="1"/>
</dbReference>
<keyword evidence="7" id="KW-1005">Bacterial flagellum biogenesis</keyword>
<reference evidence="11 12" key="1">
    <citation type="journal article" date="2017" name="Int. J. Syst. Evol. Microbiol.">
        <title>Ramlibacter alkalitolerans sp. nov., alkali-tolerant bacterium isolated from soil of ginseng.</title>
        <authorList>
            <person name="Lee D.H."/>
            <person name="Cha C.J."/>
        </authorList>
    </citation>
    <scope>NUCLEOTIDE SEQUENCE [LARGE SCALE GENOMIC DNA]</scope>
    <source>
        <strain evidence="11 12">KACC 19305</strain>
    </source>
</reference>
<gene>
    <name evidence="11" type="ORF">JI746_07180</name>
</gene>
<dbReference type="PANTHER" id="PTHR34982:SF1">
    <property type="entry name" value="FLAGELLAR ASSEMBLY PROTEIN FLIH"/>
    <property type="match status" value="1"/>
</dbReference>
<evidence type="ECO:0000313" key="12">
    <source>
        <dbReference type="Proteomes" id="UP000622707"/>
    </source>
</evidence>
<dbReference type="PRINTS" id="PR01003">
    <property type="entry name" value="FLGFLIH"/>
</dbReference>
<dbReference type="Proteomes" id="UP000622707">
    <property type="component" value="Unassembled WGS sequence"/>
</dbReference>
<keyword evidence="6" id="KW-0963">Cytoplasm</keyword>
<evidence type="ECO:0000256" key="1">
    <source>
        <dbReference type="ARBA" id="ARBA00003041"/>
    </source>
</evidence>
<sequence length="234" mass="24985">MTRASSEAQAAPQQSSRIIAAEAMAQVMQFDLEELPGAGNLPARPLSSRDLSNETARAAFALGRRRGYEQGLREGVEQGIAQGSNELARFQAQRATEAVRRIQPLVDGFRDGLARLEADVAADLVTLAIDIARQVLRREPATDAQALLPAAREALRGVAEGASQLQLHVHPADAAILSEHLEAVRSGNCQLRPDPALPAGSCRVDADTGIAEAGFAQRWQAVMETLGRGWEAPP</sequence>
<evidence type="ECO:0000256" key="7">
    <source>
        <dbReference type="ARBA" id="ARBA00022795"/>
    </source>
</evidence>
<keyword evidence="5" id="KW-0813">Transport</keyword>
<feature type="domain" description="Flagellar assembly protein FliH/Type III secretion system HrpE" evidence="10">
    <location>
        <begin position="97"/>
        <end position="221"/>
    </location>
</feature>
<name>A0ABS1JKX6_9BURK</name>
<evidence type="ECO:0000256" key="6">
    <source>
        <dbReference type="ARBA" id="ARBA00022490"/>
    </source>
</evidence>
<comment type="caution">
    <text evidence="11">The sequence shown here is derived from an EMBL/GenBank/DDBJ whole genome shotgun (WGS) entry which is preliminary data.</text>
</comment>
<dbReference type="Pfam" id="PF02108">
    <property type="entry name" value="FliH"/>
    <property type="match status" value="1"/>
</dbReference>
<dbReference type="InterPro" id="IPR000563">
    <property type="entry name" value="Flag_FliH"/>
</dbReference>
<evidence type="ECO:0000256" key="9">
    <source>
        <dbReference type="ARBA" id="ARBA00023225"/>
    </source>
</evidence>
<keyword evidence="12" id="KW-1185">Reference proteome</keyword>
<comment type="similarity">
    <text evidence="3">Belongs to the FliH family.</text>
</comment>
<evidence type="ECO:0000256" key="8">
    <source>
        <dbReference type="ARBA" id="ARBA00022927"/>
    </source>
</evidence>
<organism evidence="11 12">
    <name type="scientific">Ramlibacter alkalitolerans</name>
    <dbReference type="NCBI Taxonomy" id="2039631"/>
    <lineage>
        <taxon>Bacteria</taxon>
        <taxon>Pseudomonadati</taxon>
        <taxon>Pseudomonadota</taxon>
        <taxon>Betaproteobacteria</taxon>
        <taxon>Burkholderiales</taxon>
        <taxon>Comamonadaceae</taxon>
        <taxon>Ramlibacter</taxon>
    </lineage>
</organism>
<dbReference type="RefSeq" id="WP_201688112.1">
    <property type="nucleotide sequence ID" value="NZ_JAEQND010000003.1"/>
</dbReference>
<dbReference type="InterPro" id="IPR018035">
    <property type="entry name" value="Flagellar_FliH/T3SS_HrpE"/>
</dbReference>
<protein>
    <recommendedName>
        <fullName evidence="4">Flagellar assembly protein FliH</fullName>
    </recommendedName>
</protein>
<evidence type="ECO:0000256" key="5">
    <source>
        <dbReference type="ARBA" id="ARBA00022448"/>
    </source>
</evidence>
<evidence type="ECO:0000259" key="10">
    <source>
        <dbReference type="Pfam" id="PF02108"/>
    </source>
</evidence>
<keyword evidence="9" id="KW-1006">Bacterial flagellum protein export</keyword>
<dbReference type="InterPro" id="IPR051472">
    <property type="entry name" value="T3SS_Stator/FliH"/>
</dbReference>
<evidence type="ECO:0000313" key="11">
    <source>
        <dbReference type="EMBL" id="MBL0424885.1"/>
    </source>
</evidence>
<accession>A0ABS1JKX6</accession>
<comment type="subcellular location">
    <subcellularLocation>
        <location evidence="2">Cytoplasm</location>
    </subcellularLocation>
</comment>
<proteinExistence type="inferred from homology"/>
<evidence type="ECO:0000256" key="4">
    <source>
        <dbReference type="ARBA" id="ARBA00016507"/>
    </source>
</evidence>
<evidence type="ECO:0000256" key="3">
    <source>
        <dbReference type="ARBA" id="ARBA00006602"/>
    </source>
</evidence>
<dbReference type="EMBL" id="JAEQND010000003">
    <property type="protein sequence ID" value="MBL0424885.1"/>
    <property type="molecule type" value="Genomic_DNA"/>
</dbReference>
<evidence type="ECO:0000256" key="2">
    <source>
        <dbReference type="ARBA" id="ARBA00004496"/>
    </source>
</evidence>